<gene>
    <name evidence="17" type="ORF">WICMUC_000698</name>
</gene>
<evidence type="ECO:0000259" key="16">
    <source>
        <dbReference type="Pfam" id="PF08746"/>
    </source>
</evidence>
<evidence type="ECO:0000313" key="17">
    <source>
        <dbReference type="EMBL" id="KAH3679955.1"/>
    </source>
</evidence>
<evidence type="ECO:0000256" key="14">
    <source>
        <dbReference type="ARBA" id="ARBA00023242"/>
    </source>
</evidence>
<dbReference type="GO" id="GO:0005634">
    <property type="term" value="C:nucleus"/>
    <property type="evidence" value="ECO:0007669"/>
    <property type="project" value="UniProtKB-SubCell"/>
</dbReference>
<keyword evidence="10 15" id="KW-0833">Ubl conjugation pathway</keyword>
<dbReference type="Proteomes" id="UP000769528">
    <property type="component" value="Unassembled WGS sequence"/>
</dbReference>
<evidence type="ECO:0000256" key="11">
    <source>
        <dbReference type="ARBA" id="ARBA00022833"/>
    </source>
</evidence>
<reference evidence="17" key="2">
    <citation type="submission" date="2021-01" db="EMBL/GenBank/DDBJ databases">
        <authorList>
            <person name="Schikora-Tamarit M.A."/>
        </authorList>
    </citation>
    <scope>NUCLEOTIDE SEQUENCE</scope>
    <source>
        <strain evidence="17">CBS6341</strain>
    </source>
</reference>
<dbReference type="GO" id="GO:0030915">
    <property type="term" value="C:Smc5-Smc6 complex"/>
    <property type="evidence" value="ECO:0007669"/>
    <property type="project" value="UniProtKB-UniRule"/>
</dbReference>
<evidence type="ECO:0000256" key="5">
    <source>
        <dbReference type="ARBA" id="ARBA00019422"/>
    </source>
</evidence>
<keyword evidence="13 15" id="KW-0234">DNA repair</keyword>
<comment type="subunit">
    <text evidence="15">Component of the Smc5-Smc6 complex.</text>
</comment>
<dbReference type="GO" id="GO:0061630">
    <property type="term" value="F:ubiquitin protein ligase activity"/>
    <property type="evidence" value="ECO:0007669"/>
    <property type="project" value="UniProtKB-EC"/>
</dbReference>
<dbReference type="InterPro" id="IPR014857">
    <property type="entry name" value="Nse1_RING_C4HC3-type"/>
</dbReference>
<keyword evidence="18" id="KW-1185">Reference proteome</keyword>
<organism evidence="17 18">
    <name type="scientific">Wickerhamomyces mucosus</name>
    <dbReference type="NCBI Taxonomy" id="1378264"/>
    <lineage>
        <taxon>Eukaryota</taxon>
        <taxon>Fungi</taxon>
        <taxon>Dikarya</taxon>
        <taxon>Ascomycota</taxon>
        <taxon>Saccharomycotina</taxon>
        <taxon>Saccharomycetes</taxon>
        <taxon>Phaffomycetales</taxon>
        <taxon>Wickerhamomycetaceae</taxon>
        <taxon>Wickerhamomyces</taxon>
    </lineage>
</organism>
<dbReference type="Pfam" id="PF07574">
    <property type="entry name" value="SMC_Nse1"/>
    <property type="match status" value="1"/>
</dbReference>
<dbReference type="InterPro" id="IPR011513">
    <property type="entry name" value="Nse1"/>
</dbReference>
<evidence type="ECO:0000256" key="9">
    <source>
        <dbReference type="ARBA" id="ARBA00022771"/>
    </source>
</evidence>
<keyword evidence="7 15" id="KW-0479">Metal-binding</keyword>
<evidence type="ECO:0000256" key="8">
    <source>
        <dbReference type="ARBA" id="ARBA00022763"/>
    </source>
</evidence>
<evidence type="ECO:0000313" key="18">
    <source>
        <dbReference type="Proteomes" id="UP000769528"/>
    </source>
</evidence>
<dbReference type="AlphaFoldDB" id="A0A9P8TIK1"/>
<evidence type="ECO:0000256" key="13">
    <source>
        <dbReference type="ARBA" id="ARBA00023204"/>
    </source>
</evidence>
<evidence type="ECO:0000256" key="10">
    <source>
        <dbReference type="ARBA" id="ARBA00022786"/>
    </source>
</evidence>
<comment type="catalytic activity">
    <reaction evidence="1 15">
        <text>S-ubiquitinyl-[E2 ubiquitin-conjugating enzyme]-L-cysteine + [acceptor protein]-L-lysine = [E2 ubiquitin-conjugating enzyme]-L-cysteine + N(6)-ubiquitinyl-[acceptor protein]-L-lysine.</text>
        <dbReference type="EC" id="2.3.2.27"/>
    </reaction>
</comment>
<sequence>MTNEHYTNVERALLQYAMSLGVVSEEKLILFHAKSKELIKQKDDQDEQEAIAQERSLDHAIDLINQKLYPLDYKIAKVLNQEKGDSYYVYCNTSEDKPSTAATQFTTAEIDVIKKLIDFIITEGGINESYVIGSSNAIKKVSSSITSYTASQSQQFLDKLVNSGWFNLSQNGKYSLSLKTLTELKSTLIEKYSKREEGGLIDICLGCKDIVTVGVRCPNQTCHIRLHEACENNYSRARRDQGRVCPCGNDWSENDLLPVGESVLRGL</sequence>
<keyword evidence="9 15" id="KW-0863">Zinc-finger</keyword>
<dbReference type="Gene3D" id="3.90.1150.220">
    <property type="match status" value="1"/>
</dbReference>
<dbReference type="InterPro" id="IPR013083">
    <property type="entry name" value="Znf_RING/FYVE/PHD"/>
</dbReference>
<evidence type="ECO:0000256" key="2">
    <source>
        <dbReference type="ARBA" id="ARBA00004123"/>
    </source>
</evidence>
<comment type="subcellular location">
    <subcellularLocation>
        <location evidence="2 15">Nucleus</location>
    </subcellularLocation>
</comment>
<dbReference type="Gene3D" id="3.30.40.10">
    <property type="entry name" value="Zinc/RING finger domain, C3HC4 (zinc finger)"/>
    <property type="match status" value="1"/>
</dbReference>
<keyword evidence="11 15" id="KW-0862">Zinc</keyword>
<comment type="function">
    <text evidence="15">Acts in a DNA repair pathway for removal of UV-induced DNA damage that is distinct from classical nucleotide excision repair and in repair of ionizing radiation damage. Functions in homologous recombination repair of DNA double strand breaks and in recovery of stalled replication forks.</text>
</comment>
<feature type="domain" description="Non-structural maintenance of chromosomes element 1 RING C4HC3-type" evidence="16">
    <location>
        <begin position="204"/>
        <end position="246"/>
    </location>
</feature>
<keyword evidence="8 15" id="KW-0227">DNA damage</keyword>
<keyword evidence="6 15" id="KW-0808">Transferase</keyword>
<protein>
    <recommendedName>
        <fullName evidence="5 15">Non-structural maintenance of chromosomes element 1 homolog</fullName>
        <ecNumber evidence="4 15">2.3.2.27</ecNumber>
    </recommendedName>
</protein>
<evidence type="ECO:0000256" key="4">
    <source>
        <dbReference type="ARBA" id="ARBA00012483"/>
    </source>
</evidence>
<name>A0A9P8TIK1_9ASCO</name>
<evidence type="ECO:0000256" key="15">
    <source>
        <dbReference type="RuleBase" id="RU368018"/>
    </source>
</evidence>
<dbReference type="GO" id="GO:0008270">
    <property type="term" value="F:zinc ion binding"/>
    <property type="evidence" value="ECO:0007669"/>
    <property type="project" value="UniProtKB-KW"/>
</dbReference>
<evidence type="ECO:0000256" key="7">
    <source>
        <dbReference type="ARBA" id="ARBA00022723"/>
    </source>
</evidence>
<comment type="caution">
    <text evidence="17">The sequence shown here is derived from an EMBL/GenBank/DDBJ whole genome shotgun (WGS) entry which is preliminary data.</text>
</comment>
<keyword evidence="14 15" id="KW-0539">Nucleus</keyword>
<accession>A0A9P8TIK1</accession>
<dbReference type="GO" id="GO:0000724">
    <property type="term" value="P:double-strand break repair via homologous recombination"/>
    <property type="evidence" value="ECO:0007669"/>
    <property type="project" value="TreeGrafter"/>
</dbReference>
<dbReference type="OrthoDB" id="185455at2759"/>
<dbReference type="InterPro" id="IPR036388">
    <property type="entry name" value="WH-like_DNA-bd_sf"/>
</dbReference>
<dbReference type="EC" id="2.3.2.27" evidence="4 15"/>
<evidence type="ECO:0000256" key="6">
    <source>
        <dbReference type="ARBA" id="ARBA00022679"/>
    </source>
</evidence>
<evidence type="ECO:0000256" key="1">
    <source>
        <dbReference type="ARBA" id="ARBA00000900"/>
    </source>
</evidence>
<reference evidence="17" key="1">
    <citation type="journal article" date="2021" name="Open Biol.">
        <title>Shared evolutionary footprints suggest mitochondrial oxidative damage underlies multiple complex I losses in fungi.</title>
        <authorList>
            <person name="Schikora-Tamarit M.A."/>
            <person name="Marcet-Houben M."/>
            <person name="Nosek J."/>
            <person name="Gabaldon T."/>
        </authorList>
    </citation>
    <scope>NUCLEOTIDE SEQUENCE</scope>
    <source>
        <strain evidence="17">CBS6341</strain>
    </source>
</reference>
<proteinExistence type="inferred from homology"/>
<evidence type="ECO:0000256" key="3">
    <source>
        <dbReference type="ARBA" id="ARBA00010258"/>
    </source>
</evidence>
<comment type="similarity">
    <text evidence="3 15">Belongs to the NSE1 family.</text>
</comment>
<dbReference type="Pfam" id="PF08746">
    <property type="entry name" value="zf-RING-like"/>
    <property type="match status" value="1"/>
</dbReference>
<dbReference type="Gene3D" id="1.10.10.10">
    <property type="entry name" value="Winged helix-like DNA-binding domain superfamily/Winged helix DNA-binding domain"/>
    <property type="match status" value="1"/>
</dbReference>
<evidence type="ECO:0000256" key="12">
    <source>
        <dbReference type="ARBA" id="ARBA00023172"/>
    </source>
</evidence>
<dbReference type="PANTHER" id="PTHR20973:SF0">
    <property type="entry name" value="NON-STRUCTURAL MAINTENANCE OF CHROMOSOMES ELEMENT 1 HOMOLOG"/>
    <property type="match status" value="1"/>
</dbReference>
<dbReference type="EMBL" id="JAEUBF010000206">
    <property type="protein sequence ID" value="KAH3679955.1"/>
    <property type="molecule type" value="Genomic_DNA"/>
</dbReference>
<keyword evidence="12 15" id="KW-0233">DNA recombination</keyword>
<dbReference type="PANTHER" id="PTHR20973">
    <property type="entry name" value="NON-SMC ELEMENT 1-RELATED"/>
    <property type="match status" value="1"/>
</dbReference>